<dbReference type="NCBIfam" id="TIGR01730">
    <property type="entry name" value="RND_mfp"/>
    <property type="match status" value="1"/>
</dbReference>
<evidence type="ECO:0000259" key="7">
    <source>
        <dbReference type="Pfam" id="PF25967"/>
    </source>
</evidence>
<dbReference type="Gene3D" id="2.40.30.170">
    <property type="match status" value="1"/>
</dbReference>
<dbReference type="SUPFAM" id="SSF111369">
    <property type="entry name" value="HlyD-like secretion proteins"/>
    <property type="match status" value="1"/>
</dbReference>
<evidence type="ECO:0000256" key="2">
    <source>
        <dbReference type="ARBA" id="ARBA00009477"/>
    </source>
</evidence>
<dbReference type="Proteomes" id="UP000004892">
    <property type="component" value="Unassembled WGS sequence"/>
</dbReference>
<feature type="domain" description="Multidrug resistance protein MdtA-like barrel-sandwich hybrid" evidence="5">
    <location>
        <begin position="68"/>
        <end position="207"/>
    </location>
</feature>
<evidence type="ECO:0000313" key="9">
    <source>
        <dbReference type="Proteomes" id="UP000004892"/>
    </source>
</evidence>
<dbReference type="HOGENOM" id="CLU_018816_2_1_10"/>
<feature type="domain" description="Multidrug resistance protein MdtA-like alpha-helical hairpin" evidence="4">
    <location>
        <begin position="109"/>
        <end position="176"/>
    </location>
</feature>
<dbReference type="InterPro" id="IPR058627">
    <property type="entry name" value="MdtA-like_C"/>
</dbReference>
<organism evidence="8 9">
    <name type="scientific">Odoribacter laneus YIT 12061</name>
    <dbReference type="NCBI Taxonomy" id="742817"/>
    <lineage>
        <taxon>Bacteria</taxon>
        <taxon>Pseudomonadati</taxon>
        <taxon>Bacteroidota</taxon>
        <taxon>Bacteroidia</taxon>
        <taxon>Bacteroidales</taxon>
        <taxon>Odoribacteraceae</taxon>
        <taxon>Odoribacter</taxon>
    </lineage>
</organism>
<comment type="caution">
    <text evidence="8">The sequence shown here is derived from an EMBL/GenBank/DDBJ whole genome shotgun (WGS) entry which is preliminary data.</text>
</comment>
<dbReference type="GeneID" id="98069675"/>
<evidence type="ECO:0000256" key="3">
    <source>
        <dbReference type="SAM" id="Coils"/>
    </source>
</evidence>
<protein>
    <submittedName>
        <fullName evidence="8">Efflux transporter, RND family, MFP subunit</fullName>
    </submittedName>
</protein>
<evidence type="ECO:0000259" key="5">
    <source>
        <dbReference type="Pfam" id="PF25917"/>
    </source>
</evidence>
<dbReference type="InterPro" id="IPR058625">
    <property type="entry name" value="MdtA-like_BSH"/>
</dbReference>
<comment type="subcellular location">
    <subcellularLocation>
        <location evidence="1">Cell envelope</location>
    </subcellularLocation>
</comment>
<dbReference type="STRING" id="742817.HMPREF9449_02121"/>
<dbReference type="Pfam" id="PF25876">
    <property type="entry name" value="HH_MFP_RND"/>
    <property type="match status" value="1"/>
</dbReference>
<accession>H1DI92</accession>
<dbReference type="GO" id="GO:0046677">
    <property type="term" value="P:response to antibiotic"/>
    <property type="evidence" value="ECO:0007669"/>
    <property type="project" value="TreeGrafter"/>
</dbReference>
<dbReference type="PANTHER" id="PTHR30158:SF10">
    <property type="entry name" value="CATION EFFLUX PUMP"/>
    <property type="match status" value="1"/>
</dbReference>
<gene>
    <name evidence="8" type="ORF">HMPREF9449_02121</name>
</gene>
<dbReference type="GO" id="GO:0015562">
    <property type="term" value="F:efflux transmembrane transporter activity"/>
    <property type="evidence" value="ECO:0007669"/>
    <property type="project" value="InterPro"/>
</dbReference>
<dbReference type="eggNOG" id="COG0845">
    <property type="taxonomic scope" value="Bacteria"/>
</dbReference>
<proteinExistence type="inferred from homology"/>
<dbReference type="Gene3D" id="2.40.50.100">
    <property type="match status" value="1"/>
</dbReference>
<dbReference type="EMBL" id="ADMC01000025">
    <property type="protein sequence ID" value="EHP46504.1"/>
    <property type="molecule type" value="Genomic_DNA"/>
</dbReference>
<name>H1DI92_9BACT</name>
<dbReference type="PANTHER" id="PTHR30158">
    <property type="entry name" value="ACRA/E-RELATED COMPONENT OF DRUG EFFLUX TRANSPORTER"/>
    <property type="match status" value="1"/>
</dbReference>
<dbReference type="AlphaFoldDB" id="H1DI92"/>
<dbReference type="InterPro" id="IPR058792">
    <property type="entry name" value="Beta-barrel_RND_2"/>
</dbReference>
<dbReference type="Gene3D" id="1.10.287.470">
    <property type="entry name" value="Helix hairpin bin"/>
    <property type="match status" value="1"/>
</dbReference>
<dbReference type="Gene3D" id="2.40.420.20">
    <property type="match status" value="1"/>
</dbReference>
<dbReference type="Pfam" id="PF25917">
    <property type="entry name" value="BSH_RND"/>
    <property type="match status" value="1"/>
</dbReference>
<evidence type="ECO:0000313" key="8">
    <source>
        <dbReference type="EMBL" id="EHP46504.1"/>
    </source>
</evidence>
<reference evidence="8 9" key="1">
    <citation type="submission" date="2012-01" db="EMBL/GenBank/DDBJ databases">
        <title>The Genome Sequence of Odoribacter laneus YIT 12061.</title>
        <authorList>
            <consortium name="The Broad Institute Genome Sequencing Platform"/>
            <person name="Earl A."/>
            <person name="Ward D."/>
            <person name="Feldgarden M."/>
            <person name="Gevers D."/>
            <person name="Morotomi M."/>
            <person name="Young S.K."/>
            <person name="Zeng Q."/>
            <person name="Gargeya S."/>
            <person name="Fitzgerald M."/>
            <person name="Haas B."/>
            <person name="Abouelleil A."/>
            <person name="Alvarado L."/>
            <person name="Arachchi H.M."/>
            <person name="Berlin A."/>
            <person name="Chapman S.B."/>
            <person name="Gearin G."/>
            <person name="Goldberg J."/>
            <person name="Griggs A."/>
            <person name="Gujja S."/>
            <person name="Hansen M."/>
            <person name="Heiman D."/>
            <person name="Howarth C."/>
            <person name="Larimer J."/>
            <person name="Lui A."/>
            <person name="MacDonald P.J.P."/>
            <person name="McCowen C."/>
            <person name="Montmayeur A."/>
            <person name="Murphy C."/>
            <person name="Neiman D."/>
            <person name="Pearson M."/>
            <person name="Priest M."/>
            <person name="Roberts A."/>
            <person name="Saif S."/>
            <person name="Shea T."/>
            <person name="Sisk P."/>
            <person name="Stolte C."/>
            <person name="Sykes S."/>
            <person name="Wortman J."/>
            <person name="Nusbaum C."/>
            <person name="Birren B."/>
        </authorList>
    </citation>
    <scope>NUCLEOTIDE SEQUENCE [LARGE SCALE GENOMIC DNA]</scope>
    <source>
        <strain evidence="8 9">YIT 12061</strain>
    </source>
</reference>
<feature type="coiled-coil region" evidence="3">
    <location>
        <begin position="108"/>
        <end position="173"/>
    </location>
</feature>
<dbReference type="Pfam" id="PF25954">
    <property type="entry name" value="Beta-barrel_RND_2"/>
    <property type="match status" value="1"/>
</dbReference>
<evidence type="ECO:0000259" key="4">
    <source>
        <dbReference type="Pfam" id="PF25876"/>
    </source>
</evidence>
<sequence length="381" mass="42763">MKKSIYTKKGIYLFLLLAFLAGGCRKEQGKKEQAQKAAPVPEILVNTPEEENVTYTYEYPAYLEAEQTVNLVARVSGFLEKILYTPGQLVKAGQLLFVIEPKPYIDQVKAAESQVKSAEAQLAYAKASYERMKEAVQTKAISEIDYLQAQSTYNSALASLDNARAQLNTARINLNYCYIKAPFDGRVSRNLVDQANFVAGSVQPTTLATTYKDKRMYVYFNMAYAEYQNLPPVKANLSPNDPLRFLTVTDAADPHRQWKGELDYTSPNVDLQTGTVNIRAIIENPHEELLSGMYVTISVPYRNVKDALLIPESSIGTNQTGRFVYIIDRDNRVELKPVTVGVLESDGMRQIISGIRRDDRYVVEALMSVRPGMSVKPVTRK</sequence>
<dbReference type="PATRIC" id="fig|742817.3.peg.2270"/>
<evidence type="ECO:0000256" key="1">
    <source>
        <dbReference type="ARBA" id="ARBA00004196"/>
    </source>
</evidence>
<dbReference type="RefSeq" id="WP_009137268.1">
    <property type="nucleotide sequence ID" value="NZ_JH594596.1"/>
</dbReference>
<dbReference type="InterPro" id="IPR058624">
    <property type="entry name" value="MdtA-like_HH"/>
</dbReference>
<dbReference type="GO" id="GO:0005886">
    <property type="term" value="C:plasma membrane"/>
    <property type="evidence" value="ECO:0007669"/>
    <property type="project" value="TreeGrafter"/>
</dbReference>
<keyword evidence="9" id="KW-1185">Reference proteome</keyword>
<dbReference type="Pfam" id="PF25967">
    <property type="entry name" value="RND-MFP_C"/>
    <property type="match status" value="1"/>
</dbReference>
<feature type="domain" description="CusB-like beta-barrel" evidence="6">
    <location>
        <begin position="247"/>
        <end position="299"/>
    </location>
</feature>
<evidence type="ECO:0000259" key="6">
    <source>
        <dbReference type="Pfam" id="PF25954"/>
    </source>
</evidence>
<feature type="domain" description="Multidrug resistance protein MdtA-like C-terminal permuted SH3" evidence="7">
    <location>
        <begin position="306"/>
        <end position="365"/>
    </location>
</feature>
<dbReference type="InterPro" id="IPR006143">
    <property type="entry name" value="RND_pump_MFP"/>
</dbReference>
<dbReference type="GO" id="GO:0030313">
    <property type="term" value="C:cell envelope"/>
    <property type="evidence" value="ECO:0007669"/>
    <property type="project" value="UniProtKB-SubCell"/>
</dbReference>
<comment type="similarity">
    <text evidence="2">Belongs to the membrane fusion protein (MFP) (TC 8.A.1) family.</text>
</comment>
<keyword evidence="3" id="KW-0175">Coiled coil</keyword>
<dbReference type="PROSITE" id="PS51257">
    <property type="entry name" value="PROKAR_LIPOPROTEIN"/>
    <property type="match status" value="1"/>
</dbReference>